<dbReference type="InterPro" id="IPR013078">
    <property type="entry name" value="His_Pase_superF_clade-1"/>
</dbReference>
<proteinExistence type="predicted"/>
<dbReference type="Proteomes" id="UP000184028">
    <property type="component" value="Unassembled WGS sequence"/>
</dbReference>
<gene>
    <name evidence="1" type="ORF">SAMN05444484_1135</name>
</gene>
<protein>
    <submittedName>
        <fullName evidence="1">Phosphohistidine phosphatase</fullName>
    </submittedName>
</protein>
<dbReference type="Pfam" id="PF00300">
    <property type="entry name" value="His_Phos_1"/>
    <property type="match status" value="1"/>
</dbReference>
<dbReference type="STRING" id="946677.SAMN05444484_1135"/>
<accession>A0A1M7MMA1</accession>
<organism evidence="1 2">
    <name type="scientific">Flavobacterium chilense</name>
    <dbReference type="NCBI Taxonomy" id="946677"/>
    <lineage>
        <taxon>Bacteria</taxon>
        <taxon>Pseudomonadati</taxon>
        <taxon>Bacteroidota</taxon>
        <taxon>Flavobacteriia</taxon>
        <taxon>Flavobacteriales</taxon>
        <taxon>Flavobacteriaceae</taxon>
        <taxon>Flavobacterium</taxon>
    </lineage>
</organism>
<keyword evidence="2" id="KW-1185">Reference proteome</keyword>
<name>A0A1M7MMA1_9FLAO</name>
<evidence type="ECO:0000313" key="1">
    <source>
        <dbReference type="EMBL" id="SHM91616.1"/>
    </source>
</evidence>
<dbReference type="CDD" id="cd07040">
    <property type="entry name" value="HP"/>
    <property type="match status" value="1"/>
</dbReference>
<evidence type="ECO:0000313" key="2">
    <source>
        <dbReference type="Proteomes" id="UP000184028"/>
    </source>
</evidence>
<dbReference type="PANTHER" id="PTHR47623:SF1">
    <property type="entry name" value="OS09G0287300 PROTEIN"/>
    <property type="match status" value="1"/>
</dbReference>
<dbReference type="InterPro" id="IPR029033">
    <property type="entry name" value="His_PPase_superfam"/>
</dbReference>
<dbReference type="EMBL" id="FRBT01000013">
    <property type="protein sequence ID" value="SHM91616.1"/>
    <property type="molecule type" value="Genomic_DNA"/>
</dbReference>
<dbReference type="PANTHER" id="PTHR47623">
    <property type="entry name" value="OS09G0287300 PROTEIN"/>
    <property type="match status" value="1"/>
</dbReference>
<sequence>MKNLILIRHAKSSWEAPLKDFDRPLMKKGILDAHDVSANISKFLPKTYIIWSSTAARAQETALIFAQNISYPIDSIIFKDELYTFDDKQLEKVIKSCDNSFESVILFGHNEAITNFVNKFGDVFIENVPTSGFVSLQFDSESWDSIHKGKTHKTIFPKDLK</sequence>
<dbReference type="Gene3D" id="3.40.50.1240">
    <property type="entry name" value="Phosphoglycerate mutase-like"/>
    <property type="match status" value="1"/>
</dbReference>
<dbReference type="RefSeq" id="WP_068845713.1">
    <property type="nucleotide sequence ID" value="NZ_FRBT01000013.1"/>
</dbReference>
<dbReference type="SUPFAM" id="SSF53254">
    <property type="entry name" value="Phosphoglycerate mutase-like"/>
    <property type="match status" value="1"/>
</dbReference>
<reference evidence="2" key="1">
    <citation type="submission" date="2016-11" db="EMBL/GenBank/DDBJ databases">
        <authorList>
            <person name="Varghese N."/>
            <person name="Submissions S."/>
        </authorList>
    </citation>
    <scope>NUCLEOTIDE SEQUENCE [LARGE SCALE GENOMIC DNA]</scope>
    <source>
        <strain evidence="2">DSM 24724</strain>
    </source>
</reference>
<dbReference type="AlphaFoldDB" id="A0A1M7MMA1"/>
<dbReference type="OrthoDB" id="9810154at2"/>